<dbReference type="RefSeq" id="XP_050931082.1">
    <property type="nucleotide sequence ID" value="XM_051075125.1"/>
</dbReference>
<dbReference type="PANTHER" id="PTHR46330">
    <property type="entry name" value="TUMOR NECROSIS FACTOR RECEPTOR SUPERFAMILY MEMBER 10B"/>
    <property type="match status" value="1"/>
</dbReference>
<dbReference type="InterPro" id="IPR000488">
    <property type="entry name" value="Death_dom"/>
</dbReference>
<evidence type="ECO:0000256" key="3">
    <source>
        <dbReference type="ARBA" id="ARBA00022729"/>
    </source>
</evidence>
<dbReference type="InterPro" id="IPR001368">
    <property type="entry name" value="TNFR/NGFR_Cys_rich_reg"/>
</dbReference>
<dbReference type="InterPro" id="IPR052491">
    <property type="entry name" value="TNFRSF10"/>
</dbReference>
<evidence type="ECO:0000256" key="2">
    <source>
        <dbReference type="ARBA" id="ARBA00022703"/>
    </source>
</evidence>
<dbReference type="GO" id="GO:0043065">
    <property type="term" value="P:positive regulation of apoptotic process"/>
    <property type="evidence" value="ECO:0007669"/>
    <property type="project" value="TreeGrafter"/>
</dbReference>
<dbReference type="GO" id="GO:0036462">
    <property type="term" value="P:TRAIL-activated apoptotic signaling pathway"/>
    <property type="evidence" value="ECO:0007669"/>
    <property type="project" value="TreeGrafter"/>
</dbReference>
<evidence type="ECO:0000256" key="11">
    <source>
        <dbReference type="SAM" id="SignalP"/>
    </source>
</evidence>
<dbReference type="Proteomes" id="UP000694890">
    <property type="component" value="Linkage group LG13"/>
</dbReference>
<feature type="disulfide bond" evidence="9">
    <location>
        <begin position="139"/>
        <end position="157"/>
    </location>
</feature>
<feature type="domain" description="TNFR-Cys" evidence="13">
    <location>
        <begin position="76"/>
        <end position="116"/>
    </location>
</feature>
<keyword evidence="10" id="KW-1133">Transmembrane helix</keyword>
<feature type="repeat" description="TNFR-Cys" evidence="9">
    <location>
        <begin position="76"/>
        <end position="116"/>
    </location>
</feature>
<evidence type="ECO:0000256" key="6">
    <source>
        <dbReference type="ARBA" id="ARBA00023157"/>
    </source>
</evidence>
<comment type="subcellular location">
    <subcellularLocation>
        <location evidence="1">Membrane</location>
    </subcellularLocation>
</comment>
<dbReference type="GO" id="GO:0005886">
    <property type="term" value="C:plasma membrane"/>
    <property type="evidence" value="ECO:0007669"/>
    <property type="project" value="TreeGrafter"/>
</dbReference>
<evidence type="ECO:0000313" key="15">
    <source>
        <dbReference type="RefSeq" id="XP_050931082.1"/>
    </source>
</evidence>
<dbReference type="GeneID" id="108878624"/>
<feature type="transmembrane region" description="Helical" evidence="10">
    <location>
        <begin position="171"/>
        <end position="192"/>
    </location>
</feature>
<evidence type="ECO:0000313" key="14">
    <source>
        <dbReference type="Proteomes" id="UP000694890"/>
    </source>
</evidence>
<dbReference type="FunFam" id="2.10.50.10:FF:000004">
    <property type="entry name" value="Tumor necrosis factor receptor superfamily member 6"/>
    <property type="match status" value="1"/>
</dbReference>
<protein>
    <submittedName>
        <fullName evidence="15">Hematopoietic death receptor isoform X3</fullName>
    </submittedName>
</protein>
<dbReference type="SMART" id="SM00208">
    <property type="entry name" value="TNFR"/>
    <property type="match status" value="3"/>
</dbReference>
<accession>A0AAJ8BDL9</accession>
<gene>
    <name evidence="15" type="primary">hdr</name>
</gene>
<evidence type="ECO:0000259" key="13">
    <source>
        <dbReference type="PROSITE" id="PS50050"/>
    </source>
</evidence>
<feature type="signal peptide" evidence="11">
    <location>
        <begin position="1"/>
        <end position="20"/>
    </location>
</feature>
<dbReference type="CDD" id="cd08315">
    <property type="entry name" value="Death_TRAILR_DR4_DR5"/>
    <property type="match status" value="1"/>
</dbReference>
<feature type="disulfide bond" evidence="9">
    <location>
        <begin position="98"/>
        <end position="116"/>
    </location>
</feature>
<keyword evidence="8" id="KW-0325">Glycoprotein</keyword>
<feature type="domain" description="Death" evidence="12">
    <location>
        <begin position="274"/>
        <end position="339"/>
    </location>
</feature>
<dbReference type="Gene3D" id="2.10.50.10">
    <property type="entry name" value="Tumor Necrosis Factor Receptor, subunit A, domain 2"/>
    <property type="match status" value="3"/>
</dbReference>
<feature type="domain" description="TNFR-Cys" evidence="13">
    <location>
        <begin position="117"/>
        <end position="157"/>
    </location>
</feature>
<keyword evidence="10" id="KW-0812">Transmembrane</keyword>
<evidence type="ECO:0000256" key="1">
    <source>
        <dbReference type="ARBA" id="ARBA00004370"/>
    </source>
</evidence>
<keyword evidence="6 9" id="KW-1015">Disulfide bond</keyword>
<dbReference type="PROSITE" id="PS50050">
    <property type="entry name" value="TNFR_NGFR_2"/>
    <property type="match status" value="2"/>
</dbReference>
<evidence type="ECO:0000256" key="9">
    <source>
        <dbReference type="PROSITE-ProRule" id="PRU00206"/>
    </source>
</evidence>
<dbReference type="GO" id="GO:0004888">
    <property type="term" value="F:transmembrane signaling receptor activity"/>
    <property type="evidence" value="ECO:0007669"/>
    <property type="project" value="UniProtKB-ARBA"/>
</dbReference>
<dbReference type="AlphaFoldDB" id="A0AAJ8BDL9"/>
<keyword evidence="4" id="KW-0677">Repeat</keyword>
<dbReference type="Pfam" id="PF00020">
    <property type="entry name" value="TNFR_c6"/>
    <property type="match status" value="2"/>
</dbReference>
<feature type="disulfide bond" evidence="9">
    <location>
        <begin position="95"/>
        <end position="108"/>
    </location>
</feature>
<name>A0AAJ8BDL9_LATCA</name>
<feature type="chain" id="PRO_5042496725" evidence="11">
    <location>
        <begin position="21"/>
        <end position="349"/>
    </location>
</feature>
<evidence type="ECO:0000256" key="7">
    <source>
        <dbReference type="ARBA" id="ARBA00023170"/>
    </source>
</evidence>
<dbReference type="PROSITE" id="PS50017">
    <property type="entry name" value="DEATH_DOMAIN"/>
    <property type="match status" value="1"/>
</dbReference>
<feature type="repeat" description="TNFR-Cys" evidence="9">
    <location>
        <begin position="117"/>
        <end position="157"/>
    </location>
</feature>
<feature type="disulfide bond" evidence="9">
    <location>
        <begin position="136"/>
        <end position="149"/>
    </location>
</feature>
<dbReference type="InterPro" id="IPR034029">
    <property type="entry name" value="TNFRSF10A/B_death"/>
</dbReference>
<feature type="disulfide bond" evidence="9">
    <location>
        <begin position="118"/>
        <end position="133"/>
    </location>
</feature>
<keyword evidence="2" id="KW-0053">Apoptosis</keyword>
<dbReference type="SUPFAM" id="SSF47986">
    <property type="entry name" value="DEATH domain"/>
    <property type="match status" value="1"/>
</dbReference>
<keyword evidence="3 11" id="KW-0732">Signal</keyword>
<sequence>MTSFFLVFFVFILLLLPTGAVPQSALDLKGNRTRRDVSCSASLEYLHGNICCLNCPAGTHVKSHCTSAGEKGECVECDYGTYTEHANGLNQCFMCTRCRSDQEIVRLCIHTQDTKCQCKSGRFCAPDQACEVCKKCSRCEKDEVIVRNCTSTTNTECKKIQPKSVFSSGNAAVIVPLVFAGVITVMMIILFLRKKRCRAPDSQRNLPDGVKAGQQYTTVICPTEERKNGDTRRPSHSNWQLEDEQFPKLVPLNGEESLRKCFEYFEEVEVDYHKRFFRQLGITDNVIKSKEHLLYEDKIHELLNIWMEKEGREASLNDLLKALLNLNQRRTAETVREKAIHNHHYICEC</sequence>
<keyword evidence="5 10" id="KW-0472">Membrane</keyword>
<dbReference type="GO" id="GO:0009986">
    <property type="term" value="C:cell surface"/>
    <property type="evidence" value="ECO:0007669"/>
    <property type="project" value="TreeGrafter"/>
</dbReference>
<dbReference type="PANTHER" id="PTHR46330:SF6">
    <property type="entry name" value="HEMATOPOIETIC DEATH RECEPTOR-RELATED"/>
    <property type="match status" value="1"/>
</dbReference>
<evidence type="ECO:0000256" key="5">
    <source>
        <dbReference type="ARBA" id="ARBA00023136"/>
    </source>
</evidence>
<feature type="disulfide bond" evidence="9">
    <location>
        <begin position="77"/>
        <end position="92"/>
    </location>
</feature>
<evidence type="ECO:0000256" key="4">
    <source>
        <dbReference type="ARBA" id="ARBA00022737"/>
    </source>
</evidence>
<dbReference type="InterPro" id="IPR011029">
    <property type="entry name" value="DEATH-like_dom_sf"/>
</dbReference>
<dbReference type="Gene3D" id="1.10.533.10">
    <property type="entry name" value="Death Domain, Fas"/>
    <property type="match status" value="1"/>
</dbReference>
<dbReference type="SUPFAM" id="SSF57586">
    <property type="entry name" value="TNF receptor-like"/>
    <property type="match status" value="2"/>
</dbReference>
<evidence type="ECO:0000259" key="12">
    <source>
        <dbReference type="PROSITE" id="PS50017"/>
    </source>
</evidence>
<evidence type="ECO:0000256" key="8">
    <source>
        <dbReference type="ARBA" id="ARBA00023180"/>
    </source>
</evidence>
<keyword evidence="7 15" id="KW-0675">Receptor</keyword>
<evidence type="ECO:0000256" key="10">
    <source>
        <dbReference type="SAM" id="Phobius"/>
    </source>
</evidence>
<dbReference type="CTD" id="373093"/>
<organism evidence="14 15">
    <name type="scientific">Lates calcarifer</name>
    <name type="common">Barramundi</name>
    <name type="synonym">Holocentrus calcarifer</name>
    <dbReference type="NCBI Taxonomy" id="8187"/>
    <lineage>
        <taxon>Eukaryota</taxon>
        <taxon>Metazoa</taxon>
        <taxon>Chordata</taxon>
        <taxon>Craniata</taxon>
        <taxon>Vertebrata</taxon>
        <taxon>Euteleostomi</taxon>
        <taxon>Actinopterygii</taxon>
        <taxon>Neopterygii</taxon>
        <taxon>Teleostei</taxon>
        <taxon>Neoteleostei</taxon>
        <taxon>Acanthomorphata</taxon>
        <taxon>Carangaria</taxon>
        <taxon>Carangaria incertae sedis</taxon>
        <taxon>Centropomidae</taxon>
        <taxon>Lates</taxon>
    </lineage>
</organism>
<proteinExistence type="predicted"/>
<dbReference type="Pfam" id="PF00531">
    <property type="entry name" value="Death"/>
    <property type="match status" value="1"/>
</dbReference>
<reference evidence="15" key="1">
    <citation type="submission" date="2025-08" db="UniProtKB">
        <authorList>
            <consortium name="RefSeq"/>
        </authorList>
    </citation>
    <scope>IDENTIFICATION</scope>
    <source>
        <tissue evidence="15">Brain</tissue>
    </source>
</reference>